<evidence type="ECO:0000256" key="1">
    <source>
        <dbReference type="ARBA" id="ARBA00022692"/>
    </source>
</evidence>
<evidence type="ECO:0000259" key="5">
    <source>
        <dbReference type="PROSITE" id="PS51503"/>
    </source>
</evidence>
<dbReference type="Proteomes" id="UP000252893">
    <property type="component" value="Unassembled WGS sequence"/>
</dbReference>
<dbReference type="InterPro" id="IPR007667">
    <property type="entry name" value="Hypoxia_induced_domain"/>
</dbReference>
<evidence type="ECO:0000256" key="4">
    <source>
        <dbReference type="SAM" id="Phobius"/>
    </source>
</evidence>
<accession>A0A366E917</accession>
<keyword evidence="7" id="KW-1185">Reference proteome</keyword>
<dbReference type="EMBL" id="QNRH01000002">
    <property type="protein sequence ID" value="RBO97964.1"/>
    <property type="molecule type" value="Genomic_DNA"/>
</dbReference>
<name>A0A366E917_9HYPH</name>
<sequence>MDSGFKFLAIIAMIAVAVVLLLGLRNMVRNGDGNTSNKLMRLRIMFQFIAVLLMVGALYFARR</sequence>
<organism evidence="6 7">
    <name type="scientific">Pseudochrobactrum asaccharolyticum</name>
    <dbReference type="NCBI Taxonomy" id="354351"/>
    <lineage>
        <taxon>Bacteria</taxon>
        <taxon>Pseudomonadati</taxon>
        <taxon>Pseudomonadota</taxon>
        <taxon>Alphaproteobacteria</taxon>
        <taxon>Hyphomicrobiales</taxon>
        <taxon>Brucellaceae</taxon>
        <taxon>Pseudochrobactrum</taxon>
    </lineage>
</organism>
<evidence type="ECO:0000256" key="2">
    <source>
        <dbReference type="ARBA" id="ARBA00022989"/>
    </source>
</evidence>
<dbReference type="AlphaFoldDB" id="A0A366E917"/>
<dbReference type="NCBIfam" id="NF033233">
    <property type="entry name" value="twin_helix"/>
    <property type="match status" value="1"/>
</dbReference>
<gene>
    <name evidence="6" type="ORF">DFR47_102757</name>
</gene>
<evidence type="ECO:0000313" key="7">
    <source>
        <dbReference type="Proteomes" id="UP000252893"/>
    </source>
</evidence>
<keyword evidence="1 4" id="KW-0812">Transmembrane</keyword>
<feature type="transmembrane region" description="Helical" evidence="4">
    <location>
        <begin position="44"/>
        <end position="61"/>
    </location>
</feature>
<evidence type="ECO:0000256" key="3">
    <source>
        <dbReference type="ARBA" id="ARBA00023136"/>
    </source>
</evidence>
<protein>
    <submittedName>
        <fullName evidence="6">Hypoxia induced protein</fullName>
    </submittedName>
</protein>
<evidence type="ECO:0000313" key="6">
    <source>
        <dbReference type="EMBL" id="RBO97964.1"/>
    </source>
</evidence>
<dbReference type="RefSeq" id="WP_113943894.1">
    <property type="nucleotide sequence ID" value="NZ_JBHEEG010000002.1"/>
</dbReference>
<keyword evidence="2 4" id="KW-1133">Transmembrane helix</keyword>
<dbReference type="OrthoDB" id="7951376at2"/>
<dbReference type="Pfam" id="PF04588">
    <property type="entry name" value="HIG_1_N"/>
    <property type="match status" value="1"/>
</dbReference>
<feature type="transmembrane region" description="Helical" evidence="4">
    <location>
        <begin position="7"/>
        <end position="24"/>
    </location>
</feature>
<comment type="caution">
    <text evidence="6">The sequence shown here is derived from an EMBL/GenBank/DDBJ whole genome shotgun (WGS) entry which is preliminary data.</text>
</comment>
<reference evidence="6 7" key="1">
    <citation type="submission" date="2018-06" db="EMBL/GenBank/DDBJ databases">
        <title>Genomic Encyclopedia of Type Strains, Phase IV (KMG-IV): sequencing the most valuable type-strain genomes for metagenomic binning, comparative biology and taxonomic classification.</title>
        <authorList>
            <person name="Goeker M."/>
        </authorList>
    </citation>
    <scope>NUCLEOTIDE SEQUENCE [LARGE SCALE GENOMIC DNA]</scope>
    <source>
        <strain evidence="6 7">DSM 25619</strain>
    </source>
</reference>
<keyword evidence="3 4" id="KW-0472">Membrane</keyword>
<feature type="domain" description="HIG1" evidence="5">
    <location>
        <begin position="1"/>
        <end position="63"/>
    </location>
</feature>
<dbReference type="Gene3D" id="6.10.140.1320">
    <property type="match status" value="1"/>
</dbReference>
<proteinExistence type="predicted"/>
<dbReference type="PROSITE" id="PS51503">
    <property type="entry name" value="HIG1"/>
    <property type="match status" value="1"/>
</dbReference>